<protein>
    <submittedName>
        <fullName evidence="1">Uncharacterized protein</fullName>
    </submittedName>
</protein>
<dbReference type="EMBL" id="JAGHKP010000002">
    <property type="protein sequence ID" value="MBO9153320.1"/>
    <property type="molecule type" value="Genomic_DNA"/>
</dbReference>
<accession>A0ABS3YF65</accession>
<gene>
    <name evidence="1" type="ORF">J7I43_13920</name>
</gene>
<comment type="caution">
    <text evidence="1">The sequence shown here is derived from an EMBL/GenBank/DDBJ whole genome shotgun (WGS) entry which is preliminary data.</text>
</comment>
<evidence type="ECO:0000313" key="2">
    <source>
        <dbReference type="Proteomes" id="UP000679126"/>
    </source>
</evidence>
<name>A0ABS3YF65_9BACT</name>
<sequence length="85" mass="10048">MRKPLLDIQEIENFLLKKMPSQEKTAFEARMIISPQLETAVDEQRQALRLIRLTARDRQREKLSAIYDQLAQDPSFTQTIHAIFY</sequence>
<proteinExistence type="predicted"/>
<organism evidence="1 2">
    <name type="scientific">Chitinophaga chungangae</name>
    <dbReference type="NCBI Taxonomy" id="2821488"/>
    <lineage>
        <taxon>Bacteria</taxon>
        <taxon>Pseudomonadati</taxon>
        <taxon>Bacteroidota</taxon>
        <taxon>Chitinophagia</taxon>
        <taxon>Chitinophagales</taxon>
        <taxon>Chitinophagaceae</taxon>
        <taxon>Chitinophaga</taxon>
    </lineage>
</organism>
<dbReference type="Proteomes" id="UP000679126">
    <property type="component" value="Unassembled WGS sequence"/>
</dbReference>
<evidence type="ECO:0000313" key="1">
    <source>
        <dbReference type="EMBL" id="MBO9153320.1"/>
    </source>
</evidence>
<reference evidence="2" key="1">
    <citation type="submission" date="2021-03" db="EMBL/GenBank/DDBJ databases">
        <title>Assistant Professor.</title>
        <authorList>
            <person name="Huq M.A."/>
        </authorList>
    </citation>
    <scope>NUCLEOTIDE SEQUENCE [LARGE SCALE GENOMIC DNA]</scope>
    <source>
        <strain evidence="2">MAH-28</strain>
    </source>
</reference>
<dbReference type="RefSeq" id="WP_209146286.1">
    <property type="nucleotide sequence ID" value="NZ_JAGHKP010000002.1"/>
</dbReference>
<keyword evidence="2" id="KW-1185">Reference proteome</keyword>